<proteinExistence type="inferred from homology"/>
<keyword evidence="2 5" id="KW-0812">Transmembrane</keyword>
<dbReference type="PANTHER" id="PTHR39344">
    <property type="entry name" value="UPF0182 PROTEIN SLL1060"/>
    <property type="match status" value="1"/>
</dbReference>
<gene>
    <name evidence="7" type="ORF">H9L09_14705</name>
</gene>
<reference evidence="7 8" key="1">
    <citation type="submission" date="2020-08" db="EMBL/GenBank/DDBJ databases">
        <title>Genome sequence of Nocardioides mesophilus KACC 16243T.</title>
        <authorList>
            <person name="Hyun D.-W."/>
            <person name="Bae J.-W."/>
        </authorList>
    </citation>
    <scope>NUCLEOTIDE SEQUENCE [LARGE SCALE GENOMIC DNA]</scope>
    <source>
        <strain evidence="7 8">KACC 16243</strain>
    </source>
</reference>
<feature type="transmembrane region" description="Helical" evidence="5">
    <location>
        <begin position="122"/>
        <end position="143"/>
    </location>
</feature>
<feature type="region of interest" description="Disordered" evidence="6">
    <location>
        <begin position="905"/>
        <end position="926"/>
    </location>
</feature>
<feature type="transmembrane region" description="Helical" evidence="5">
    <location>
        <begin position="26"/>
        <end position="49"/>
    </location>
</feature>
<evidence type="ECO:0000256" key="2">
    <source>
        <dbReference type="ARBA" id="ARBA00022692"/>
    </source>
</evidence>
<dbReference type="PANTHER" id="PTHR39344:SF1">
    <property type="entry name" value="UPF0182 PROTEIN SLL1060"/>
    <property type="match status" value="1"/>
</dbReference>
<organism evidence="7 8">
    <name type="scientific">Nocardioides mesophilus</name>
    <dbReference type="NCBI Taxonomy" id="433659"/>
    <lineage>
        <taxon>Bacteria</taxon>
        <taxon>Bacillati</taxon>
        <taxon>Actinomycetota</taxon>
        <taxon>Actinomycetes</taxon>
        <taxon>Propionibacteriales</taxon>
        <taxon>Nocardioidaceae</taxon>
        <taxon>Nocardioides</taxon>
    </lineage>
</organism>
<feature type="compositionally biased region" description="Gly residues" evidence="6">
    <location>
        <begin position="985"/>
        <end position="995"/>
    </location>
</feature>
<evidence type="ECO:0000313" key="8">
    <source>
        <dbReference type="Proteomes" id="UP000515947"/>
    </source>
</evidence>
<dbReference type="EMBL" id="CP060713">
    <property type="protein sequence ID" value="QNN51785.1"/>
    <property type="molecule type" value="Genomic_DNA"/>
</dbReference>
<evidence type="ECO:0000256" key="4">
    <source>
        <dbReference type="ARBA" id="ARBA00023136"/>
    </source>
</evidence>
<feature type="transmembrane region" description="Helical" evidence="5">
    <location>
        <begin position="175"/>
        <end position="201"/>
    </location>
</feature>
<dbReference type="Pfam" id="PF03699">
    <property type="entry name" value="UPF0182"/>
    <property type="match status" value="1"/>
</dbReference>
<feature type="transmembrane region" description="Helical" evidence="5">
    <location>
        <begin position="213"/>
        <end position="234"/>
    </location>
</feature>
<evidence type="ECO:0000256" key="3">
    <source>
        <dbReference type="ARBA" id="ARBA00022989"/>
    </source>
</evidence>
<evidence type="ECO:0000256" key="1">
    <source>
        <dbReference type="ARBA" id="ARBA00022475"/>
    </source>
</evidence>
<feature type="region of interest" description="Disordered" evidence="6">
    <location>
        <begin position="1"/>
        <end position="22"/>
    </location>
</feature>
<name>A0A7G9R860_9ACTN</name>
<feature type="transmembrane region" description="Helical" evidence="5">
    <location>
        <begin position="268"/>
        <end position="285"/>
    </location>
</feature>
<sequence>MSGFFDEPPRQPKRSPSPQPSQRSRALVLTAIILVALFFLASVFTGVWTDRLWFRSLGYSSVFTKVLGTRVLLFVVFGLLLGVIVAANVAIAYRFRPIFRPASQEQVNLDRYREAIEPLRRWVLIGIAVVLALFAGGSGSGQWRQFLLWRHRQSFGTKDPYFNRDVGFYVFELPWLHYLIDFGMAIIVLSLIAAALTHYLYGGIRLQAKTDKLSGSAQAHLSVLLGLFVLLKAFDYWLDRYDLTTEGGGLFTGMGYTDQNAVLPSKNILTFIALICALLFFANVLRRTWMLPSVGLALLVLSAILLGAIWPGIVQQFQVRPSEPDKEGPYIGRNIEATRSAYDVKDAEVTSYDPSPVLSQADLSKDDKSLSNIRLLDPNLVSDAFEQLQQVRGYYSVPPVLDVDRYAVNGQVRDLVLAVRELEQSGLEAAQQNWANLHTVYTHGFGVIAAYGNQRNADDKPVVDPEGKPVWAEQDIPPRGVLTDMFPPDGYQPRIYFGENSPSYSIVGKPKDGRDVELDIPEGTGTQQTTTTYGGQAGVPVGGIFNKLLYAVKFSEPNIVLSSRVNENSKILYDRTPRQRVEKVAPWLTVDGDVYPAVVDGRVVWIVDGYTTTDRYPNSEKDSLSDMVSDSLQPRTAYATLPTDEINYMRNSVKAVVDAYDGTVTLYEWDKDPILDAWSAAFPGVVRAKSEIPDALLEHMRYPEDLFKVQRKILATYHVEQPKTFYEGSDRWRVPEDPENKTQTQPPYRLSITTPGGVDEPVFSLTSVFVPQERQNLASFISVDADASRDDYGKIRILRLPSNTQVPGPSQIANQFASDQEIQDKLLAFTRTNSKALFGNLLTLPIGDGLLYVQPLYTLREVGEGRYPVLRYVLVSFGQDVGIGTTLNSALCDVLGLGATCQGTTTSTPSEGGGGQGTGTGGGQGVVSQDVRDLLQQAEAKFTKAQAALQAGDLAAYAKATEQARSLVQKAIEAAGVAPEPKAKSGGGGGSSKSG</sequence>
<evidence type="ECO:0000313" key="7">
    <source>
        <dbReference type="EMBL" id="QNN51785.1"/>
    </source>
</evidence>
<dbReference type="GO" id="GO:0005576">
    <property type="term" value="C:extracellular region"/>
    <property type="evidence" value="ECO:0007669"/>
    <property type="project" value="TreeGrafter"/>
</dbReference>
<dbReference type="KEGG" id="nmes:H9L09_14705"/>
<feature type="region of interest" description="Disordered" evidence="6">
    <location>
        <begin position="973"/>
        <end position="995"/>
    </location>
</feature>
<accession>A0A7G9R860</accession>
<keyword evidence="8" id="KW-1185">Reference proteome</keyword>
<dbReference type="InterPro" id="IPR005372">
    <property type="entry name" value="UPF0182"/>
</dbReference>
<evidence type="ECO:0000256" key="5">
    <source>
        <dbReference type="HAMAP-Rule" id="MF_01600"/>
    </source>
</evidence>
<dbReference type="GO" id="GO:0005886">
    <property type="term" value="C:plasma membrane"/>
    <property type="evidence" value="ECO:0007669"/>
    <property type="project" value="UniProtKB-SubCell"/>
</dbReference>
<dbReference type="AlphaFoldDB" id="A0A7G9R860"/>
<comment type="similarity">
    <text evidence="5">Belongs to the UPF0182 family.</text>
</comment>
<dbReference type="Proteomes" id="UP000515947">
    <property type="component" value="Chromosome"/>
</dbReference>
<protein>
    <recommendedName>
        <fullName evidence="5">UPF0182 protein H9L09_14705</fullName>
    </recommendedName>
</protein>
<keyword evidence="4 5" id="KW-0472">Membrane</keyword>
<evidence type="ECO:0000256" key="6">
    <source>
        <dbReference type="SAM" id="MobiDB-lite"/>
    </source>
</evidence>
<comment type="subcellular location">
    <subcellularLocation>
        <location evidence="5">Cell membrane</location>
        <topology evidence="5">Multi-pass membrane protein</topology>
    </subcellularLocation>
</comment>
<feature type="transmembrane region" description="Helical" evidence="5">
    <location>
        <begin position="294"/>
        <end position="313"/>
    </location>
</feature>
<feature type="compositionally biased region" description="Gly residues" evidence="6">
    <location>
        <begin position="911"/>
        <end position="925"/>
    </location>
</feature>
<keyword evidence="3 5" id="KW-1133">Transmembrane helix</keyword>
<dbReference type="RefSeq" id="WP_187577621.1">
    <property type="nucleotide sequence ID" value="NZ_CP060713.1"/>
</dbReference>
<keyword evidence="1 5" id="KW-1003">Cell membrane</keyword>
<dbReference type="HAMAP" id="MF_01600">
    <property type="entry name" value="UPF0182"/>
    <property type="match status" value="1"/>
</dbReference>
<feature type="transmembrane region" description="Helical" evidence="5">
    <location>
        <begin position="69"/>
        <end position="93"/>
    </location>
</feature>